<keyword evidence="4" id="KW-0808">Transferase</keyword>
<gene>
    <name evidence="8" type="ORF">EOI86_15520</name>
</gene>
<dbReference type="RefSeq" id="WP_127766069.1">
    <property type="nucleotide sequence ID" value="NZ_SADE01000002.1"/>
</dbReference>
<dbReference type="Gene3D" id="3.30.565.10">
    <property type="entry name" value="Histidine kinase-like ATPase, C-terminal domain"/>
    <property type="match status" value="1"/>
</dbReference>
<dbReference type="FunFam" id="3.30.565.10:FF:000006">
    <property type="entry name" value="Sensor histidine kinase WalK"/>
    <property type="match status" value="1"/>
</dbReference>
<keyword evidence="5" id="KW-0418">Kinase</keyword>
<comment type="caution">
    <text evidence="8">The sequence shown here is derived from an EMBL/GenBank/DDBJ whole genome shotgun (WGS) entry which is preliminary data.</text>
</comment>
<comment type="catalytic activity">
    <reaction evidence="1">
        <text>ATP + protein L-histidine = ADP + protein N-phospho-L-histidine.</text>
        <dbReference type="EC" id="2.7.13.3"/>
    </reaction>
</comment>
<protein>
    <recommendedName>
        <fullName evidence="2">histidine kinase</fullName>
        <ecNumber evidence="2">2.7.13.3</ecNumber>
    </recommendedName>
</protein>
<evidence type="ECO:0000259" key="7">
    <source>
        <dbReference type="PROSITE" id="PS50109"/>
    </source>
</evidence>
<dbReference type="InterPro" id="IPR052162">
    <property type="entry name" value="Sensor_kinase/Photoreceptor"/>
</dbReference>
<dbReference type="SUPFAM" id="SSF55874">
    <property type="entry name" value="ATPase domain of HSP90 chaperone/DNA topoisomerase II/histidine kinase"/>
    <property type="match status" value="1"/>
</dbReference>
<feature type="transmembrane region" description="Helical" evidence="6">
    <location>
        <begin position="6"/>
        <end position="27"/>
    </location>
</feature>
<proteinExistence type="predicted"/>
<keyword evidence="9" id="KW-1185">Reference proteome</keyword>
<dbReference type="GO" id="GO:0000155">
    <property type="term" value="F:phosphorelay sensor kinase activity"/>
    <property type="evidence" value="ECO:0007669"/>
    <property type="project" value="InterPro"/>
</dbReference>
<accession>A0A3S2W9K7</accession>
<reference evidence="9" key="1">
    <citation type="submission" date="2019-01" db="EMBL/GenBank/DDBJ databases">
        <title>Gri0909 isolated from a small marine red alga.</title>
        <authorList>
            <person name="Kim J."/>
            <person name="Jeong S.E."/>
            <person name="Jeon C.O."/>
        </authorList>
    </citation>
    <scope>NUCLEOTIDE SEQUENCE [LARGE SCALE GENOMIC DNA]</scope>
    <source>
        <strain evidence="9">Gri0909</strain>
    </source>
</reference>
<keyword evidence="6" id="KW-1133">Transmembrane helix</keyword>
<dbReference type="PROSITE" id="PS50109">
    <property type="entry name" value="HIS_KIN"/>
    <property type="match status" value="1"/>
</dbReference>
<name>A0A3S2W9K7_9PROT</name>
<dbReference type="InterPro" id="IPR004358">
    <property type="entry name" value="Sig_transdc_His_kin-like_C"/>
</dbReference>
<evidence type="ECO:0000256" key="2">
    <source>
        <dbReference type="ARBA" id="ARBA00012438"/>
    </source>
</evidence>
<dbReference type="Pfam" id="PF02518">
    <property type="entry name" value="HATPase_c"/>
    <property type="match status" value="1"/>
</dbReference>
<keyword evidence="6" id="KW-0472">Membrane</keyword>
<evidence type="ECO:0000256" key="3">
    <source>
        <dbReference type="ARBA" id="ARBA00022553"/>
    </source>
</evidence>
<evidence type="ECO:0000256" key="6">
    <source>
        <dbReference type="SAM" id="Phobius"/>
    </source>
</evidence>
<evidence type="ECO:0000313" key="9">
    <source>
        <dbReference type="Proteomes" id="UP000287447"/>
    </source>
</evidence>
<feature type="domain" description="Histidine kinase" evidence="7">
    <location>
        <begin position="264"/>
        <end position="481"/>
    </location>
</feature>
<dbReference type="InterPro" id="IPR036890">
    <property type="entry name" value="HATPase_C_sf"/>
</dbReference>
<dbReference type="PANTHER" id="PTHR43304:SF1">
    <property type="entry name" value="PAC DOMAIN-CONTAINING PROTEIN"/>
    <property type="match status" value="1"/>
</dbReference>
<dbReference type="OrthoDB" id="9760752at2"/>
<dbReference type="SMART" id="SM00387">
    <property type="entry name" value="HATPase_c"/>
    <property type="match status" value="1"/>
</dbReference>
<dbReference type="InterPro" id="IPR005467">
    <property type="entry name" value="His_kinase_dom"/>
</dbReference>
<evidence type="ECO:0000313" key="8">
    <source>
        <dbReference type="EMBL" id="RVU36593.1"/>
    </source>
</evidence>
<organism evidence="8 9">
    <name type="scientific">Hwanghaeella grinnelliae</name>
    <dbReference type="NCBI Taxonomy" id="2500179"/>
    <lineage>
        <taxon>Bacteria</taxon>
        <taxon>Pseudomonadati</taxon>
        <taxon>Pseudomonadota</taxon>
        <taxon>Alphaproteobacteria</taxon>
        <taxon>Rhodospirillales</taxon>
        <taxon>Rhodospirillaceae</taxon>
        <taxon>Hwanghaeella</taxon>
    </lineage>
</organism>
<dbReference type="SMART" id="SM00388">
    <property type="entry name" value="HisKA"/>
    <property type="match status" value="1"/>
</dbReference>
<keyword evidence="6" id="KW-0812">Transmembrane</keyword>
<evidence type="ECO:0000256" key="4">
    <source>
        <dbReference type="ARBA" id="ARBA00022679"/>
    </source>
</evidence>
<dbReference type="EC" id="2.7.13.3" evidence="2"/>
<dbReference type="Pfam" id="PF00512">
    <property type="entry name" value="HisKA"/>
    <property type="match status" value="1"/>
</dbReference>
<keyword evidence="3" id="KW-0597">Phosphoprotein</keyword>
<dbReference type="Gene3D" id="1.10.287.130">
    <property type="match status" value="1"/>
</dbReference>
<dbReference type="AlphaFoldDB" id="A0A3S2W9K7"/>
<sequence length="481" mass="53472">MQIRSGTQILTGAIAAGIICLVAINIYGVRLIDELQQFDELSRDIRDNVFDLNILANELGVRRSARVERQFESRLSGLHNLFDSLETHPKVQPSVLRRMKRSAAGLQIFFERLESLESGPAMSGTDARGRRAVIQSFLGASQTLSDLARRLSRGSADSILKIEADIKLLSTIALVVTILLLSGVYGFIVFTVLRPIVALHEKVVGMGPLNVAALPEKPVGNELKMISAELDSRLEAIRMAETRLQNKARELQRSNSDLEEFAYIASHDLKEPIRAISNHAQFLFDDHNEVIGEDGSKRIGRIRELCKKSEGLISALLEFSRIGRSEEAVQRIDLAETIDIITVSLADYLTECNATVDIVTALPPVFGDPSRIQSVFQNLIVNGVKYNDRDEKRIEIGYEEPVGDEPGKFYVKDNGIGIPEEFQERVFTIFKRLHNDRAYGPGSGTGLSFVRKIVERHGGKITVESREGEGSKFIFNLREAG</sequence>
<evidence type="ECO:0000256" key="5">
    <source>
        <dbReference type="ARBA" id="ARBA00022777"/>
    </source>
</evidence>
<dbReference type="SUPFAM" id="SSF47384">
    <property type="entry name" value="Homodimeric domain of signal transducing histidine kinase"/>
    <property type="match status" value="1"/>
</dbReference>
<dbReference type="InterPro" id="IPR003661">
    <property type="entry name" value="HisK_dim/P_dom"/>
</dbReference>
<dbReference type="InterPro" id="IPR003594">
    <property type="entry name" value="HATPase_dom"/>
</dbReference>
<evidence type="ECO:0000256" key="1">
    <source>
        <dbReference type="ARBA" id="ARBA00000085"/>
    </source>
</evidence>
<feature type="transmembrane region" description="Helical" evidence="6">
    <location>
        <begin position="168"/>
        <end position="193"/>
    </location>
</feature>
<dbReference type="EMBL" id="SADE01000002">
    <property type="protein sequence ID" value="RVU36593.1"/>
    <property type="molecule type" value="Genomic_DNA"/>
</dbReference>
<dbReference type="CDD" id="cd00082">
    <property type="entry name" value="HisKA"/>
    <property type="match status" value="1"/>
</dbReference>
<dbReference type="PRINTS" id="PR00344">
    <property type="entry name" value="BCTRLSENSOR"/>
</dbReference>
<dbReference type="InterPro" id="IPR036097">
    <property type="entry name" value="HisK_dim/P_sf"/>
</dbReference>
<dbReference type="PANTHER" id="PTHR43304">
    <property type="entry name" value="PHYTOCHROME-LIKE PROTEIN CPH1"/>
    <property type="match status" value="1"/>
</dbReference>
<dbReference type="Proteomes" id="UP000287447">
    <property type="component" value="Unassembled WGS sequence"/>
</dbReference>